<accession>A1RX03</accession>
<dbReference type="EnsemblBacteria" id="ABL77733">
    <property type="protein sequence ID" value="ABL77733"/>
    <property type="gene ID" value="Tpen_0324"/>
</dbReference>
<reference evidence="3" key="1">
    <citation type="journal article" date="2008" name="J. Bacteriol.">
        <title>Genome sequence of Thermofilum pendens reveals an exceptional loss of biosynthetic pathways without genome reduction.</title>
        <authorList>
            <person name="Anderson I."/>
            <person name="Rodriguez J."/>
            <person name="Susanti D."/>
            <person name="Porat I."/>
            <person name="Reich C."/>
            <person name="Ulrich L.E."/>
            <person name="Elkins J.G."/>
            <person name="Mavromatis K."/>
            <person name="Lykidis A."/>
            <person name="Kim E."/>
            <person name="Thompson L.S."/>
            <person name="Nolan M."/>
            <person name="Land M."/>
            <person name="Copeland A."/>
            <person name="Lapidus A."/>
            <person name="Lucas S."/>
            <person name="Detter C."/>
            <person name="Zhulin I.B."/>
            <person name="Olsen G.J."/>
            <person name="Whitman W."/>
            <person name="Mukhopadhyay B."/>
            <person name="Bristow J."/>
            <person name="Kyrpides N."/>
        </authorList>
    </citation>
    <scope>NUCLEOTIDE SEQUENCE [LARGE SCALE GENOMIC DNA]</scope>
    <source>
        <strain evidence="3">DSM 2475 / Hrk 5</strain>
    </source>
</reference>
<organism evidence="2 3">
    <name type="scientific">Thermofilum pendens (strain DSM 2475 / Hrk 5)</name>
    <dbReference type="NCBI Taxonomy" id="368408"/>
    <lineage>
        <taxon>Archaea</taxon>
        <taxon>Thermoproteota</taxon>
        <taxon>Thermoprotei</taxon>
        <taxon>Thermofilales</taxon>
        <taxon>Thermofilaceae</taxon>
        <taxon>Thermofilum</taxon>
    </lineage>
</organism>
<dbReference type="STRING" id="368408.Tpen_0324"/>
<dbReference type="InterPro" id="IPR007374">
    <property type="entry name" value="ASCH_domain"/>
</dbReference>
<keyword evidence="3" id="KW-1185">Reference proteome</keyword>
<dbReference type="Pfam" id="PF04266">
    <property type="entry name" value="ASCH"/>
    <property type="match status" value="1"/>
</dbReference>
<dbReference type="PANTHER" id="PTHR42250">
    <property type="entry name" value="ASCH DOMAIN-CONTAINING PROTEIN"/>
    <property type="match status" value="1"/>
</dbReference>
<name>A1RX03_THEPD</name>
<dbReference type="InterPro" id="IPR015947">
    <property type="entry name" value="PUA-like_sf"/>
</dbReference>
<dbReference type="HOGENOM" id="CLU_117042_0_0_2"/>
<dbReference type="RefSeq" id="WP_011751998.1">
    <property type="nucleotide sequence ID" value="NC_008698.1"/>
</dbReference>
<dbReference type="eggNOG" id="arCOG00398">
    <property type="taxonomic scope" value="Archaea"/>
</dbReference>
<feature type="domain" description="ASCH" evidence="1">
    <location>
        <begin position="6"/>
        <end position="105"/>
    </location>
</feature>
<dbReference type="CDD" id="cd06552">
    <property type="entry name" value="ASCH_yqfb_like"/>
    <property type="match status" value="1"/>
</dbReference>
<sequence>MREKHLLFSRQYLEKLLSNEKTTTIRVKRPRLKPGDEVLVHCGGRVLGRAKITYIYKKKLRDLTLDEAVRDGFGSLEELIRNLKRHYPRLSADSYVYVINFSWVERFEEPPSDVDVSWPYAASFREVAEKALNTLELDEFERNVLKLVVSEGSIRKAAYALGGLNQRFIVRDVLRRVAQRLEEMGVLARVNTSARSPLDTGS</sequence>
<dbReference type="KEGG" id="tpe:Tpen_0324"/>
<dbReference type="OrthoDB" id="84912at2157"/>
<protein>
    <recommendedName>
        <fullName evidence="1">ASCH domain-containing protein</fullName>
    </recommendedName>
</protein>
<dbReference type="Proteomes" id="UP000000641">
    <property type="component" value="Chromosome"/>
</dbReference>
<evidence type="ECO:0000313" key="2">
    <source>
        <dbReference type="EMBL" id="ABL77733.1"/>
    </source>
</evidence>
<proteinExistence type="predicted"/>
<evidence type="ECO:0000313" key="3">
    <source>
        <dbReference type="Proteomes" id="UP000000641"/>
    </source>
</evidence>
<dbReference type="SUPFAM" id="SSF88697">
    <property type="entry name" value="PUA domain-like"/>
    <property type="match status" value="1"/>
</dbReference>
<dbReference type="EMBL" id="CP000505">
    <property type="protein sequence ID" value="ABL77733.1"/>
    <property type="molecule type" value="Genomic_DNA"/>
</dbReference>
<dbReference type="GeneID" id="4600975"/>
<evidence type="ECO:0000259" key="1">
    <source>
        <dbReference type="SMART" id="SM01022"/>
    </source>
</evidence>
<gene>
    <name evidence="2" type="ordered locus">Tpen_0324</name>
</gene>
<dbReference type="AlphaFoldDB" id="A1RX03"/>
<dbReference type="PANTHER" id="PTHR42250:SF1">
    <property type="entry name" value="ASCH DOMAIN-CONTAINING PROTEIN"/>
    <property type="match status" value="1"/>
</dbReference>
<dbReference type="Gene3D" id="2.30.130.30">
    <property type="entry name" value="Hypothetical protein"/>
    <property type="match status" value="1"/>
</dbReference>
<dbReference type="SMART" id="SM01022">
    <property type="entry name" value="ASCH"/>
    <property type="match status" value="1"/>
</dbReference>